<sequence>MIKFDSLRVGLAMAASALVASCASFADPLTETLQPLGAWASGTDGDACETAPITYFSSDGVVLVLLSAKGPVHAIGSWDRNGDVLAMTHNDFPLDPSGQSKPAVELSIMTLDADRFVTRNAKGDIRERIKCSEIAIKTGHDTEPH</sequence>
<dbReference type="PATRIC" id="fig|1280948.3.peg.1105"/>
<evidence type="ECO:0000313" key="3">
    <source>
        <dbReference type="EMBL" id="KCZ63668.1"/>
    </source>
</evidence>
<gene>
    <name evidence="2" type="ORF">DCG65_00590</name>
    <name evidence="3" type="ORF">HY36_14345</name>
</gene>
<dbReference type="OrthoDB" id="7620305at2"/>
<organism evidence="3 4">
    <name type="scientific">Hyphomonas atlantica</name>
    <dbReference type="NCBI Taxonomy" id="1280948"/>
    <lineage>
        <taxon>Bacteria</taxon>
        <taxon>Pseudomonadati</taxon>
        <taxon>Pseudomonadota</taxon>
        <taxon>Alphaproteobacteria</taxon>
        <taxon>Hyphomonadales</taxon>
        <taxon>Hyphomonadaceae</taxon>
        <taxon>Hyphomonas</taxon>
    </lineage>
</organism>
<dbReference type="PROSITE" id="PS51257">
    <property type="entry name" value="PROKAR_LIPOPROTEIN"/>
    <property type="match status" value="1"/>
</dbReference>
<dbReference type="EMBL" id="AWFH01000005">
    <property type="protein sequence ID" value="KCZ63668.1"/>
    <property type="molecule type" value="Genomic_DNA"/>
</dbReference>
<evidence type="ECO:0000313" key="4">
    <source>
        <dbReference type="Proteomes" id="UP000024547"/>
    </source>
</evidence>
<reference evidence="3 4" key="1">
    <citation type="journal article" date="2014" name="Antonie Van Leeuwenhoek">
        <title>Hyphomonas beringensis sp. nov. and Hyphomonas chukchiensis sp. nov., isolated from surface seawater of the Bering Sea and Chukchi Sea.</title>
        <authorList>
            <person name="Li C."/>
            <person name="Lai Q."/>
            <person name="Li G."/>
            <person name="Dong C."/>
            <person name="Wang J."/>
            <person name="Liao Y."/>
            <person name="Shao Z."/>
        </authorList>
    </citation>
    <scope>NUCLEOTIDE SEQUENCE [LARGE SCALE GENOMIC DNA]</scope>
    <source>
        <strain evidence="3 4">22II1-22F38</strain>
    </source>
</reference>
<evidence type="ECO:0000313" key="5">
    <source>
        <dbReference type="Proteomes" id="UP000259173"/>
    </source>
</evidence>
<accession>A0A059E7P8</accession>
<keyword evidence="1" id="KW-0732">Signal</keyword>
<dbReference type="Proteomes" id="UP000024547">
    <property type="component" value="Unassembled WGS sequence"/>
</dbReference>
<feature type="chain" id="PRO_5044538972" description="Lipoprotein" evidence="1">
    <location>
        <begin position="27"/>
        <end position="145"/>
    </location>
</feature>
<dbReference type="AlphaFoldDB" id="A0A059E7P8"/>
<dbReference type="STRING" id="1280948.HY36_14345"/>
<evidence type="ECO:0000313" key="2">
    <source>
        <dbReference type="EMBL" id="HAE93026.1"/>
    </source>
</evidence>
<evidence type="ECO:0008006" key="6">
    <source>
        <dbReference type="Google" id="ProtNLM"/>
    </source>
</evidence>
<keyword evidence="4" id="KW-1185">Reference proteome</keyword>
<dbReference type="EMBL" id="DMBR01000017">
    <property type="protein sequence ID" value="HAE93026.1"/>
    <property type="molecule type" value="Genomic_DNA"/>
</dbReference>
<reference evidence="2 5" key="2">
    <citation type="journal article" date="2018" name="Nat. Biotechnol.">
        <title>A standardized bacterial taxonomy based on genome phylogeny substantially revises the tree of life.</title>
        <authorList>
            <person name="Parks D.H."/>
            <person name="Chuvochina M."/>
            <person name="Waite D.W."/>
            <person name="Rinke C."/>
            <person name="Skarshewski A."/>
            <person name="Chaumeil P.A."/>
            <person name="Hugenholtz P."/>
        </authorList>
    </citation>
    <scope>NUCLEOTIDE SEQUENCE [LARGE SCALE GENOMIC DNA]</scope>
    <source>
        <strain evidence="2">UBA8557</strain>
    </source>
</reference>
<protein>
    <recommendedName>
        <fullName evidence="6">Lipoprotein</fullName>
    </recommendedName>
</protein>
<name>A0A059E7P8_9PROT</name>
<proteinExistence type="predicted"/>
<comment type="caution">
    <text evidence="3">The sequence shown here is derived from an EMBL/GenBank/DDBJ whole genome shotgun (WGS) entry which is preliminary data.</text>
</comment>
<evidence type="ECO:0000256" key="1">
    <source>
        <dbReference type="SAM" id="SignalP"/>
    </source>
</evidence>
<feature type="signal peptide" evidence="1">
    <location>
        <begin position="1"/>
        <end position="26"/>
    </location>
</feature>
<dbReference type="RefSeq" id="WP_034827842.1">
    <property type="nucleotide sequence ID" value="NZ_AWFH01000005.1"/>
</dbReference>
<dbReference type="Proteomes" id="UP000259173">
    <property type="component" value="Unassembled WGS sequence"/>
</dbReference>